<evidence type="ECO:0000256" key="8">
    <source>
        <dbReference type="ARBA" id="ARBA00068659"/>
    </source>
</evidence>
<dbReference type="CDD" id="cd05213">
    <property type="entry name" value="NAD_bind_Glutamyl_tRNA_reduct"/>
    <property type="match status" value="1"/>
</dbReference>
<dbReference type="GO" id="GO:0019353">
    <property type="term" value="P:protoporphyrinogen IX biosynthetic process from glutamate"/>
    <property type="evidence" value="ECO:0007669"/>
    <property type="project" value="TreeGrafter"/>
</dbReference>
<comment type="catalytic activity">
    <reaction evidence="7 9">
        <text>(S)-4-amino-5-oxopentanoate + tRNA(Glu) + NADP(+) = L-glutamyl-tRNA(Glu) + NADPH + H(+)</text>
        <dbReference type="Rhea" id="RHEA:12344"/>
        <dbReference type="Rhea" id="RHEA-COMP:9663"/>
        <dbReference type="Rhea" id="RHEA-COMP:9680"/>
        <dbReference type="ChEBI" id="CHEBI:15378"/>
        <dbReference type="ChEBI" id="CHEBI:57501"/>
        <dbReference type="ChEBI" id="CHEBI:57783"/>
        <dbReference type="ChEBI" id="CHEBI:58349"/>
        <dbReference type="ChEBI" id="CHEBI:78442"/>
        <dbReference type="ChEBI" id="CHEBI:78520"/>
        <dbReference type="EC" id="1.2.1.70"/>
    </reaction>
</comment>
<comment type="function">
    <text evidence="9">Catalyzes the NADPH-dependent reduction of glutamyl-tRNA(Glu) to glutamate 1-semialdehyde (GSA).</text>
</comment>
<dbReference type="GO" id="GO:0050661">
    <property type="term" value="F:NADP binding"/>
    <property type="evidence" value="ECO:0007669"/>
    <property type="project" value="InterPro"/>
</dbReference>
<dbReference type="AlphaFoldDB" id="A0A221SU71"/>
<dbReference type="PANTHER" id="PTHR43013:SF1">
    <property type="entry name" value="GLUTAMYL-TRNA REDUCTASE"/>
    <property type="match status" value="1"/>
</dbReference>
<evidence type="ECO:0000256" key="2">
    <source>
        <dbReference type="ARBA" id="ARBA00005916"/>
    </source>
</evidence>
<comment type="similarity">
    <text evidence="2 9">Belongs to the glutamyl-tRNA reductase family.</text>
</comment>
<dbReference type="UniPathway" id="UPA00251">
    <property type="reaction ID" value="UER00316"/>
</dbReference>
<evidence type="ECO:0000256" key="11">
    <source>
        <dbReference type="PIRSR" id="PIRSR000445-2"/>
    </source>
</evidence>
<feature type="binding site" evidence="9 11">
    <location>
        <begin position="125"/>
        <end position="127"/>
    </location>
    <ligand>
        <name>substrate</name>
    </ligand>
</feature>
<evidence type="ECO:0000256" key="9">
    <source>
        <dbReference type="HAMAP-Rule" id="MF_00087"/>
    </source>
</evidence>
<evidence type="ECO:0000256" key="13">
    <source>
        <dbReference type="PIRSR" id="PIRSR000445-4"/>
    </source>
</evidence>
<evidence type="ECO:0000259" key="15">
    <source>
        <dbReference type="Pfam" id="PF05201"/>
    </source>
</evidence>
<dbReference type="KEGG" id="dfc:DFI_03420"/>
<dbReference type="SUPFAM" id="SSF51735">
    <property type="entry name" value="NAD(P)-binding Rossmann-fold domains"/>
    <property type="match status" value="1"/>
</dbReference>
<feature type="site" description="Important for activity" evidence="9 13">
    <location>
        <position position="110"/>
    </location>
</feature>
<dbReference type="FunFam" id="3.40.50.720:FF:000031">
    <property type="entry name" value="Glutamyl-tRNA reductase"/>
    <property type="match status" value="1"/>
</dbReference>
<evidence type="ECO:0000256" key="6">
    <source>
        <dbReference type="ARBA" id="ARBA00023244"/>
    </source>
</evidence>
<gene>
    <name evidence="9" type="primary">hemA</name>
    <name evidence="16" type="ORF">DFI_03420</name>
</gene>
<evidence type="ECO:0000256" key="1">
    <source>
        <dbReference type="ARBA" id="ARBA00005059"/>
    </source>
</evidence>
<feature type="domain" description="Glutamyl-tRNA reductase N-terminal" evidence="15">
    <location>
        <begin position="27"/>
        <end position="167"/>
    </location>
</feature>
<comment type="miscellaneous">
    <text evidence="9">During catalysis, the active site Cys acts as a nucleophile attacking the alpha-carbonyl group of tRNA-bound glutamate with the formation of a thioester intermediate between enzyme and glutamate, and the concomitant release of tRNA(Glu). The thioester intermediate is finally reduced by direct hydride transfer from NADPH, to form the product GSA.</text>
</comment>
<evidence type="ECO:0000256" key="12">
    <source>
        <dbReference type="PIRSR" id="PIRSR000445-3"/>
    </source>
</evidence>
<feature type="domain" description="Quinate/shikimate 5-dehydrogenase/glutamyl-tRNA reductase" evidence="14">
    <location>
        <begin position="182"/>
        <end position="315"/>
    </location>
</feature>
<dbReference type="FunFam" id="3.30.460.30:FF:000001">
    <property type="entry name" value="Glutamyl-tRNA reductase"/>
    <property type="match status" value="1"/>
</dbReference>
<dbReference type="PIRSF" id="PIRSF000445">
    <property type="entry name" value="4pyrrol_synth_GluRdtase"/>
    <property type="match status" value="1"/>
</dbReference>
<keyword evidence="6 9" id="KW-0627">Porphyrin biosynthesis</keyword>
<evidence type="ECO:0000256" key="10">
    <source>
        <dbReference type="PIRSR" id="PIRSR000445-1"/>
    </source>
</evidence>
<dbReference type="PROSITE" id="PS00747">
    <property type="entry name" value="GLUTR"/>
    <property type="match status" value="1"/>
</dbReference>
<evidence type="ECO:0000256" key="3">
    <source>
        <dbReference type="ARBA" id="ARBA00012970"/>
    </source>
</evidence>
<feature type="binding site" evidence="9 11">
    <location>
        <position position="120"/>
    </location>
    <ligand>
        <name>substrate</name>
    </ligand>
</feature>
<evidence type="ECO:0000256" key="7">
    <source>
        <dbReference type="ARBA" id="ARBA00047464"/>
    </source>
</evidence>
<dbReference type="Gene3D" id="3.40.50.720">
    <property type="entry name" value="NAD(P)-binding Rossmann-like Domain"/>
    <property type="match status" value="1"/>
</dbReference>
<dbReference type="InterPro" id="IPR015895">
    <property type="entry name" value="4pyrrol_synth_GluRdtase_N"/>
</dbReference>
<dbReference type="InterPro" id="IPR000343">
    <property type="entry name" value="4pyrrol_synth_GluRdtase"/>
</dbReference>
<dbReference type="PANTHER" id="PTHR43013">
    <property type="entry name" value="GLUTAMYL-TRNA REDUCTASE"/>
    <property type="match status" value="1"/>
</dbReference>
<reference evidence="16 17" key="1">
    <citation type="submission" date="2017-05" db="EMBL/GenBank/DDBJ databases">
        <title>The complete genome sequence of Deinococcus ficus isolated from the rhizosphere of the Ficus religiosa L. in Taiwan.</title>
        <authorList>
            <person name="Wu K.-M."/>
            <person name="Liao T.-L."/>
            <person name="Liu Y.-M."/>
            <person name="Young C.-C."/>
            <person name="Tsai S.-F."/>
        </authorList>
    </citation>
    <scope>NUCLEOTIDE SEQUENCE [LARGE SCALE GENOMIC DNA]</scope>
    <source>
        <strain evidence="16 17">CC-FR2-10</strain>
    </source>
</reference>
<evidence type="ECO:0000313" key="17">
    <source>
        <dbReference type="Proteomes" id="UP000259030"/>
    </source>
</evidence>
<dbReference type="InterPro" id="IPR036291">
    <property type="entry name" value="NAD(P)-bd_dom_sf"/>
</dbReference>
<dbReference type="STRING" id="317577.GCA_000419625_00455"/>
<dbReference type="EC" id="1.2.1.70" evidence="3 9"/>
<comment type="subunit">
    <text evidence="9">Homodimer.</text>
</comment>
<dbReference type="Proteomes" id="UP000259030">
    <property type="component" value="Chromosome"/>
</dbReference>
<evidence type="ECO:0000313" key="16">
    <source>
        <dbReference type="EMBL" id="ASN80187.1"/>
    </source>
</evidence>
<dbReference type="SUPFAM" id="SSF69742">
    <property type="entry name" value="Glutamyl tRNA-reductase catalytic, N-terminal domain"/>
    <property type="match status" value="1"/>
</dbReference>
<dbReference type="InterPro" id="IPR006151">
    <property type="entry name" value="Shikm_DH/Glu-tRNA_Rdtase"/>
</dbReference>
<dbReference type="InterPro" id="IPR018214">
    <property type="entry name" value="GluRdtase_CS"/>
</dbReference>
<sequence length="367" mass="39161">MTLTCPTARGFLAAMPAQPAPLDFVVVGLNHQTAPVEVRERAAVRAGFEEVLLGRLAAHAREVLLLATCNRTEVYLVGLRTSATAAFEAAWGEAFSEHLYVYRGEAAVQHLYRVAAGLDSLVIGETQIQGQVKRAWQASSELRLSGPLLNKIAQGALAAGKRVRFETGMSDRVVSVSSAAVELAREALGDLGQRTALIIGAGETAELTMTHLRAAGVQDVIVVNRTAQRAQALAEKLGGRACAHEYLQEVLPEADVVIASSAAPHYVLGATEVEAALAGRARGMFLIDISVPRILNPDIAGVPGAHLRNLDDLQDLVSRNLDSRRAALPHARAIVREAAADLSRWHLTREAQLAPARQPQLVGQACD</sequence>
<keyword evidence="5 9" id="KW-0560">Oxidoreductase</keyword>
<evidence type="ECO:0000256" key="5">
    <source>
        <dbReference type="ARBA" id="ARBA00023002"/>
    </source>
</evidence>
<dbReference type="RefSeq" id="WP_027461946.1">
    <property type="nucleotide sequence ID" value="NZ_CP021081.1"/>
</dbReference>
<proteinExistence type="inferred from homology"/>
<keyword evidence="4 9" id="KW-0521">NADP</keyword>
<comment type="domain">
    <text evidence="9">Possesses an unusual extended V-shaped dimeric structure with each monomer consisting of three distinct domains arranged along a curved 'spinal' alpha-helix. The N-terminal catalytic domain specifically recognizes the glutamate moiety of the substrate. The second domain is the NADPH-binding domain, and the third C-terminal domain is responsible for dimerization.</text>
</comment>
<dbReference type="InterPro" id="IPR036343">
    <property type="entry name" value="GluRdtase_N_sf"/>
</dbReference>
<keyword evidence="17" id="KW-1185">Reference proteome</keyword>
<dbReference type="Pfam" id="PF01488">
    <property type="entry name" value="Shikimate_DH"/>
    <property type="match status" value="1"/>
</dbReference>
<feature type="binding site" evidence="9 12">
    <location>
        <begin position="200"/>
        <end position="205"/>
    </location>
    <ligand>
        <name>NADP(+)</name>
        <dbReference type="ChEBI" id="CHEBI:58349"/>
    </ligand>
</feature>
<protein>
    <recommendedName>
        <fullName evidence="8 9">Glutamyl-tRNA reductase</fullName>
        <shortName evidence="9">GluTR</shortName>
        <ecNumber evidence="3 9">1.2.1.70</ecNumber>
    </recommendedName>
</protein>
<dbReference type="Pfam" id="PF05201">
    <property type="entry name" value="GlutR_N"/>
    <property type="match status" value="1"/>
</dbReference>
<accession>A0A221SU71</accession>
<dbReference type="NCBIfam" id="TIGR01035">
    <property type="entry name" value="hemA"/>
    <property type="match status" value="1"/>
</dbReference>
<feature type="binding site" evidence="9 11">
    <location>
        <position position="131"/>
    </location>
    <ligand>
        <name>substrate</name>
    </ligand>
</feature>
<name>A0A221SU71_9DEIO</name>
<comment type="pathway">
    <text evidence="1 9">Porphyrin-containing compound metabolism; protoporphyrin-IX biosynthesis; 5-aminolevulinate from L-glutamyl-tRNA(Glu): step 1/2.</text>
</comment>
<feature type="active site" description="Nucleophile" evidence="9 10">
    <location>
        <position position="69"/>
    </location>
</feature>
<evidence type="ECO:0000256" key="4">
    <source>
        <dbReference type="ARBA" id="ARBA00022857"/>
    </source>
</evidence>
<evidence type="ECO:0000259" key="14">
    <source>
        <dbReference type="Pfam" id="PF01488"/>
    </source>
</evidence>
<organism evidence="16 17">
    <name type="scientific">Deinococcus ficus</name>
    <dbReference type="NCBI Taxonomy" id="317577"/>
    <lineage>
        <taxon>Bacteria</taxon>
        <taxon>Thermotogati</taxon>
        <taxon>Deinococcota</taxon>
        <taxon>Deinococci</taxon>
        <taxon>Deinococcales</taxon>
        <taxon>Deinococcaceae</taxon>
        <taxon>Deinococcus</taxon>
    </lineage>
</organism>
<feature type="binding site" evidence="9 11">
    <location>
        <begin position="68"/>
        <end position="71"/>
    </location>
    <ligand>
        <name>substrate</name>
    </ligand>
</feature>
<dbReference type="EMBL" id="CP021081">
    <property type="protein sequence ID" value="ASN80187.1"/>
    <property type="molecule type" value="Genomic_DNA"/>
</dbReference>
<dbReference type="Gene3D" id="3.30.460.30">
    <property type="entry name" value="Glutamyl-tRNA reductase, N-terminal domain"/>
    <property type="match status" value="1"/>
</dbReference>
<dbReference type="HAMAP" id="MF_00087">
    <property type="entry name" value="Glu_tRNA_reductase"/>
    <property type="match status" value="1"/>
</dbReference>
<dbReference type="GO" id="GO:0008883">
    <property type="term" value="F:glutamyl-tRNA reductase activity"/>
    <property type="evidence" value="ECO:0007669"/>
    <property type="project" value="UniProtKB-UniRule"/>
</dbReference>